<organism evidence="2">
    <name type="scientific">marine sediment metagenome</name>
    <dbReference type="NCBI Taxonomy" id="412755"/>
    <lineage>
        <taxon>unclassified sequences</taxon>
        <taxon>metagenomes</taxon>
        <taxon>ecological metagenomes</taxon>
    </lineage>
</organism>
<proteinExistence type="predicted"/>
<comment type="caution">
    <text evidence="2">The sequence shown here is derived from an EMBL/GenBank/DDBJ whole genome shotgun (WGS) entry which is preliminary data.</text>
</comment>
<dbReference type="AlphaFoldDB" id="X0ZPZ3"/>
<evidence type="ECO:0000313" key="2">
    <source>
        <dbReference type="EMBL" id="GAG62453.1"/>
    </source>
</evidence>
<dbReference type="CDD" id="cd00851">
    <property type="entry name" value="MTH1175"/>
    <property type="match status" value="1"/>
</dbReference>
<dbReference type="PANTHER" id="PTHR42983">
    <property type="entry name" value="DINITROGENASE IRON-MOLYBDENUM COFACTOR PROTEIN-RELATED"/>
    <property type="match status" value="1"/>
</dbReference>
<dbReference type="InterPro" id="IPR033913">
    <property type="entry name" value="MTH1175_dom"/>
</dbReference>
<dbReference type="PANTHER" id="PTHR42983:SF1">
    <property type="entry name" value="IRON-MOLYBDENUM PROTEIN"/>
    <property type="match status" value="1"/>
</dbReference>
<name>X0ZPZ3_9ZZZZ</name>
<dbReference type="InterPro" id="IPR036105">
    <property type="entry name" value="DiNase_FeMo-co_biosyn_sf"/>
</dbReference>
<reference evidence="2" key="1">
    <citation type="journal article" date="2014" name="Front. Microbiol.">
        <title>High frequency of phylogenetically diverse reductive dehalogenase-homologous genes in deep subseafloor sedimentary metagenomes.</title>
        <authorList>
            <person name="Kawai M."/>
            <person name="Futagami T."/>
            <person name="Toyoda A."/>
            <person name="Takaki Y."/>
            <person name="Nishi S."/>
            <person name="Hori S."/>
            <person name="Arai W."/>
            <person name="Tsubouchi T."/>
            <person name="Morono Y."/>
            <person name="Uchiyama I."/>
            <person name="Ito T."/>
            <person name="Fujiyama A."/>
            <person name="Inagaki F."/>
            <person name="Takami H."/>
        </authorList>
    </citation>
    <scope>NUCLEOTIDE SEQUENCE</scope>
    <source>
        <strain evidence="2">Expedition CK06-06</strain>
    </source>
</reference>
<sequence>MKICITSQGSDLNSEVDSRFGRCAYFIIIDPETMDFEAIENSNIHATGGAGIQSAQFIANKEVNAVITGNCGPNAFHTLKSTNIDVITGAKGTVKEILEKYKDGSLKSDSGPSVSPKFGF</sequence>
<dbReference type="SUPFAM" id="SSF53146">
    <property type="entry name" value="Nitrogenase accessory factor-like"/>
    <property type="match status" value="1"/>
</dbReference>
<dbReference type="Pfam" id="PF02579">
    <property type="entry name" value="Nitro_FeMo-Co"/>
    <property type="match status" value="1"/>
</dbReference>
<evidence type="ECO:0000259" key="1">
    <source>
        <dbReference type="Pfam" id="PF02579"/>
    </source>
</evidence>
<gene>
    <name evidence="2" type="ORF">S01H4_00352</name>
</gene>
<dbReference type="Gene3D" id="3.30.420.130">
    <property type="entry name" value="Dinitrogenase iron-molybdenum cofactor biosynthesis domain"/>
    <property type="match status" value="1"/>
</dbReference>
<feature type="domain" description="Dinitrogenase iron-molybdenum cofactor biosynthesis" evidence="1">
    <location>
        <begin position="13"/>
        <end position="102"/>
    </location>
</feature>
<accession>X0ZPZ3</accession>
<dbReference type="InterPro" id="IPR003731">
    <property type="entry name" value="Di-Nase_FeMo-co_biosynth"/>
</dbReference>
<dbReference type="EMBL" id="BART01000045">
    <property type="protein sequence ID" value="GAG62453.1"/>
    <property type="molecule type" value="Genomic_DNA"/>
</dbReference>
<protein>
    <recommendedName>
        <fullName evidence="1">Dinitrogenase iron-molybdenum cofactor biosynthesis domain-containing protein</fullName>
    </recommendedName>
</protein>